<dbReference type="GO" id="GO:0005829">
    <property type="term" value="C:cytosol"/>
    <property type="evidence" value="ECO:0007669"/>
    <property type="project" value="TreeGrafter"/>
</dbReference>
<keyword evidence="9" id="KW-1185">Reference proteome</keyword>
<gene>
    <name evidence="8" type="ORF">CCAX7_001210</name>
</gene>
<evidence type="ECO:0000259" key="7">
    <source>
        <dbReference type="PROSITE" id="PS51755"/>
    </source>
</evidence>
<dbReference type="InterPro" id="IPR016032">
    <property type="entry name" value="Sig_transdc_resp-reg_C-effctor"/>
</dbReference>
<dbReference type="AlphaFoldDB" id="A0A9N7Q8F5"/>
<dbReference type="SMART" id="SM00862">
    <property type="entry name" value="Trans_reg_C"/>
    <property type="match status" value="1"/>
</dbReference>
<accession>A0A9N7Q8F5</accession>
<evidence type="ECO:0000256" key="1">
    <source>
        <dbReference type="ARBA" id="ARBA00022553"/>
    </source>
</evidence>
<evidence type="ECO:0000256" key="4">
    <source>
        <dbReference type="ARBA" id="ARBA00023125"/>
    </source>
</evidence>
<organism evidence="8 9">
    <name type="scientific">Capsulimonas corticalis</name>
    <dbReference type="NCBI Taxonomy" id="2219043"/>
    <lineage>
        <taxon>Bacteria</taxon>
        <taxon>Bacillati</taxon>
        <taxon>Armatimonadota</taxon>
        <taxon>Armatimonadia</taxon>
        <taxon>Capsulimonadales</taxon>
        <taxon>Capsulimonadaceae</taxon>
        <taxon>Capsulimonas</taxon>
    </lineage>
</organism>
<dbReference type="CDD" id="cd00383">
    <property type="entry name" value="trans_reg_C"/>
    <property type="match status" value="1"/>
</dbReference>
<dbReference type="InterPro" id="IPR001867">
    <property type="entry name" value="OmpR/PhoB-type_DNA-bd"/>
</dbReference>
<dbReference type="GO" id="GO:0000976">
    <property type="term" value="F:transcription cis-regulatory region binding"/>
    <property type="evidence" value="ECO:0007669"/>
    <property type="project" value="TreeGrafter"/>
</dbReference>
<dbReference type="Gene3D" id="1.10.10.10">
    <property type="entry name" value="Winged helix-like DNA-binding domain superfamily/Winged helix DNA-binding domain"/>
    <property type="match status" value="1"/>
</dbReference>
<dbReference type="PANTHER" id="PTHR48111">
    <property type="entry name" value="REGULATOR OF RPOS"/>
    <property type="match status" value="1"/>
</dbReference>
<dbReference type="KEGG" id="ccot:CCAX7_001210"/>
<evidence type="ECO:0000256" key="2">
    <source>
        <dbReference type="ARBA" id="ARBA00023012"/>
    </source>
</evidence>
<keyword evidence="1" id="KW-0597">Phosphoprotein</keyword>
<dbReference type="Proteomes" id="UP000287394">
    <property type="component" value="Chromosome"/>
</dbReference>
<keyword evidence="4 6" id="KW-0238">DNA-binding</keyword>
<dbReference type="PROSITE" id="PS51755">
    <property type="entry name" value="OMPR_PHOB"/>
    <property type="match status" value="1"/>
</dbReference>
<feature type="domain" description="OmpR/PhoB-type" evidence="7">
    <location>
        <begin position="151"/>
        <end position="249"/>
    </location>
</feature>
<reference evidence="8 9" key="1">
    <citation type="journal article" date="2019" name="Int. J. Syst. Evol. Microbiol.">
        <title>Capsulimonas corticalis gen. nov., sp. nov., an aerobic capsulated bacterium, of a novel bacterial order, Capsulimonadales ord. nov., of the class Armatimonadia of the phylum Armatimonadetes.</title>
        <authorList>
            <person name="Li J."/>
            <person name="Kudo C."/>
            <person name="Tonouchi A."/>
        </authorList>
    </citation>
    <scope>NUCLEOTIDE SEQUENCE [LARGE SCALE GENOMIC DNA]</scope>
    <source>
        <strain evidence="8 9">AX-7</strain>
    </source>
</reference>
<dbReference type="InterPro" id="IPR036388">
    <property type="entry name" value="WH-like_DNA-bd_sf"/>
</dbReference>
<proteinExistence type="predicted"/>
<keyword evidence="5" id="KW-0804">Transcription</keyword>
<sequence length="252" mass="28133">MTRLDFQGKPTRIMQNILVYAPMELGGPSTPIAEVLTEAGHIVFRSSMDRGTDAVDALCRAFEGRPPDVLLADLSTTYDCLAIRHVMRLLQQAWGDDMPRPACLALLDSRHLAQPDWLAAVDDFILPPYTPREALSRIDLLLFRKRHVLSGDTLSLADLTLDLAGGRAMDPDGRVLPLTPREYDLLRFLGTHRGKFFARDRLLDMVWGVDFDGGERTVDIHIRRLRAKLPPITASLLETRRGVGYGLLPPGL</sequence>
<evidence type="ECO:0000256" key="6">
    <source>
        <dbReference type="PROSITE-ProRule" id="PRU01091"/>
    </source>
</evidence>
<dbReference type="InterPro" id="IPR039420">
    <property type="entry name" value="WalR-like"/>
</dbReference>
<dbReference type="GO" id="GO:0000156">
    <property type="term" value="F:phosphorelay response regulator activity"/>
    <property type="evidence" value="ECO:0007669"/>
    <property type="project" value="TreeGrafter"/>
</dbReference>
<dbReference type="GO" id="GO:0032993">
    <property type="term" value="C:protein-DNA complex"/>
    <property type="evidence" value="ECO:0007669"/>
    <property type="project" value="TreeGrafter"/>
</dbReference>
<feature type="DNA-binding region" description="OmpR/PhoB-type" evidence="6">
    <location>
        <begin position="151"/>
        <end position="249"/>
    </location>
</feature>
<dbReference type="Pfam" id="PF00486">
    <property type="entry name" value="Trans_reg_C"/>
    <property type="match status" value="1"/>
</dbReference>
<evidence type="ECO:0000256" key="5">
    <source>
        <dbReference type="ARBA" id="ARBA00023163"/>
    </source>
</evidence>
<protein>
    <submittedName>
        <fullName evidence="8">DNA-binding response regulator</fullName>
    </submittedName>
</protein>
<keyword evidence="2" id="KW-0902">Two-component regulatory system</keyword>
<evidence type="ECO:0000313" key="8">
    <source>
        <dbReference type="EMBL" id="BDI28070.1"/>
    </source>
</evidence>
<dbReference type="GO" id="GO:0006355">
    <property type="term" value="P:regulation of DNA-templated transcription"/>
    <property type="evidence" value="ECO:0007669"/>
    <property type="project" value="InterPro"/>
</dbReference>
<evidence type="ECO:0000313" key="9">
    <source>
        <dbReference type="Proteomes" id="UP000287394"/>
    </source>
</evidence>
<evidence type="ECO:0000256" key="3">
    <source>
        <dbReference type="ARBA" id="ARBA00023015"/>
    </source>
</evidence>
<name>A0A9N7Q8F5_9BACT</name>
<dbReference type="PANTHER" id="PTHR48111:SF1">
    <property type="entry name" value="TWO-COMPONENT RESPONSE REGULATOR ORR33"/>
    <property type="match status" value="1"/>
</dbReference>
<keyword evidence="3" id="KW-0805">Transcription regulation</keyword>
<dbReference type="EMBL" id="AP025739">
    <property type="protein sequence ID" value="BDI28070.1"/>
    <property type="molecule type" value="Genomic_DNA"/>
</dbReference>
<dbReference type="SUPFAM" id="SSF46894">
    <property type="entry name" value="C-terminal effector domain of the bipartite response regulators"/>
    <property type="match status" value="1"/>
</dbReference>